<dbReference type="AlphaFoldDB" id="A0A8H7Q5F0"/>
<feature type="region of interest" description="Disordered" evidence="2">
    <location>
        <begin position="401"/>
        <end position="461"/>
    </location>
</feature>
<evidence type="ECO:0000256" key="1">
    <source>
        <dbReference type="SAM" id="Coils"/>
    </source>
</evidence>
<evidence type="ECO:0000313" key="3">
    <source>
        <dbReference type="EMBL" id="KAG2186839.1"/>
    </source>
</evidence>
<feature type="compositionally biased region" description="Acidic residues" evidence="2">
    <location>
        <begin position="410"/>
        <end position="432"/>
    </location>
</feature>
<feature type="region of interest" description="Disordered" evidence="2">
    <location>
        <begin position="364"/>
        <end position="389"/>
    </location>
</feature>
<feature type="region of interest" description="Disordered" evidence="2">
    <location>
        <begin position="1"/>
        <end position="27"/>
    </location>
</feature>
<proteinExistence type="predicted"/>
<feature type="compositionally biased region" description="Polar residues" evidence="2">
    <location>
        <begin position="1"/>
        <end position="11"/>
    </location>
</feature>
<comment type="caution">
    <text evidence="3">The sequence shown here is derived from an EMBL/GenBank/DDBJ whole genome shotgun (WGS) entry which is preliminary data.</text>
</comment>
<keyword evidence="1" id="KW-0175">Coiled coil</keyword>
<protein>
    <submittedName>
        <fullName evidence="3">Uncharacterized protein</fullName>
    </submittedName>
</protein>
<gene>
    <name evidence="3" type="ORF">INT44_003065</name>
</gene>
<keyword evidence="4" id="KW-1185">Reference proteome</keyword>
<sequence>MKTLDLSSKTDSLAAMTDRKRPSPTSVMDLPDLEAELRRRAAQVQETISKLNLELEHLSEDITNLTSSAVSTNKPIETILDHSLVPQSQPIDIQYPIASRGIMGHMQAVEMLPSYGEATTSSPVDSDLQPLDATYADSQGRSIGISTEDSATAQEKSRQQDIVQFVTALSRKKTFNPQNVAEASPAVVLQFQAFHELFKYANAKTERDRLKRPQIQNELMTLQMLTEALGDGNTFQSDATSLIASTLSCLIESITVEAEQGPTEYCSSTLKVVDDLNETLQEWYNWDPEKDQFSSPFDVTDLHDVLTFFTLALSLNINANHDECNGVYETDACDVFGLKLKEPLSINQILLASFNLRRLERGHCQPQPSQEEMDDTMLEPKQSTSDQRSCADTIMTYMPQDDPVDFLWSDPEDDDNEDNEQYDETDESDTETVDGIFDSATEISGADVTENDWSEIDRESD</sequence>
<dbReference type="OrthoDB" id="2425310at2759"/>
<dbReference type="Proteomes" id="UP000612746">
    <property type="component" value="Unassembled WGS sequence"/>
</dbReference>
<evidence type="ECO:0000256" key="2">
    <source>
        <dbReference type="SAM" id="MobiDB-lite"/>
    </source>
</evidence>
<dbReference type="EMBL" id="JAEPRA010000004">
    <property type="protein sequence ID" value="KAG2186839.1"/>
    <property type="molecule type" value="Genomic_DNA"/>
</dbReference>
<accession>A0A8H7Q5F0</accession>
<name>A0A8H7Q5F0_9FUNG</name>
<organism evidence="3 4">
    <name type="scientific">Umbelopsis vinacea</name>
    <dbReference type="NCBI Taxonomy" id="44442"/>
    <lineage>
        <taxon>Eukaryota</taxon>
        <taxon>Fungi</taxon>
        <taxon>Fungi incertae sedis</taxon>
        <taxon>Mucoromycota</taxon>
        <taxon>Mucoromycotina</taxon>
        <taxon>Umbelopsidomycetes</taxon>
        <taxon>Umbelopsidales</taxon>
        <taxon>Umbelopsidaceae</taxon>
        <taxon>Umbelopsis</taxon>
    </lineage>
</organism>
<reference evidence="3" key="1">
    <citation type="submission" date="2020-12" db="EMBL/GenBank/DDBJ databases">
        <title>Metabolic potential, ecology and presence of endohyphal bacteria is reflected in genomic diversity of Mucoromycotina.</title>
        <authorList>
            <person name="Muszewska A."/>
            <person name="Okrasinska A."/>
            <person name="Steczkiewicz K."/>
            <person name="Drgas O."/>
            <person name="Orlowska M."/>
            <person name="Perlinska-Lenart U."/>
            <person name="Aleksandrzak-Piekarczyk T."/>
            <person name="Szatraj K."/>
            <person name="Zielenkiewicz U."/>
            <person name="Pilsyk S."/>
            <person name="Malc E."/>
            <person name="Mieczkowski P."/>
            <person name="Kruszewska J.S."/>
            <person name="Biernat P."/>
            <person name="Pawlowska J."/>
        </authorList>
    </citation>
    <scope>NUCLEOTIDE SEQUENCE</scope>
    <source>
        <strain evidence="3">WA0000051536</strain>
    </source>
</reference>
<evidence type="ECO:0000313" key="4">
    <source>
        <dbReference type="Proteomes" id="UP000612746"/>
    </source>
</evidence>
<feature type="compositionally biased region" description="Polar residues" evidence="2">
    <location>
        <begin position="137"/>
        <end position="154"/>
    </location>
</feature>
<feature type="coiled-coil region" evidence="1">
    <location>
        <begin position="34"/>
        <end position="68"/>
    </location>
</feature>
<feature type="region of interest" description="Disordered" evidence="2">
    <location>
        <begin position="137"/>
        <end position="157"/>
    </location>
</feature>